<reference evidence="2" key="1">
    <citation type="submission" date="2021-01" db="EMBL/GenBank/DDBJ databases">
        <authorList>
            <person name="Corre E."/>
            <person name="Pelletier E."/>
            <person name="Niang G."/>
            <person name="Scheremetjew M."/>
            <person name="Finn R."/>
            <person name="Kale V."/>
            <person name="Holt S."/>
            <person name="Cochrane G."/>
            <person name="Meng A."/>
            <person name="Brown T."/>
            <person name="Cohen L."/>
        </authorList>
    </citation>
    <scope>NUCLEOTIDE SEQUENCE</scope>
    <source>
        <strain evidence="2">CCMP722</strain>
    </source>
</reference>
<proteinExistence type="predicted"/>
<evidence type="ECO:0000313" key="2">
    <source>
        <dbReference type="EMBL" id="CAD8654959.1"/>
    </source>
</evidence>
<gene>
    <name evidence="2" type="ORF">POBO1169_LOCUS3708</name>
</gene>
<feature type="compositionally biased region" description="Acidic residues" evidence="1">
    <location>
        <begin position="292"/>
        <end position="306"/>
    </location>
</feature>
<feature type="region of interest" description="Disordered" evidence="1">
    <location>
        <begin position="275"/>
        <end position="306"/>
    </location>
</feature>
<protein>
    <submittedName>
        <fullName evidence="2">Uncharacterized protein</fullName>
    </submittedName>
</protein>
<sequence>MMSQPQGTQGQGLPGGEPPAVEEVPQVVVPFVRLELGQLPPLPVDGDVYFTTVADVYDVITALTGQLVLKSVRGLQRGHYTSELWACKRQKCRERTAEKKLRGAYVGLAGCRLVCLRNEADRAHLLGSLQSPSMRQVLLPAYAEALNTLDGGDEEPFWSLLERSEVVMKYLGTRSAEPTSPPKSGPATGTATVAKSSQPADARGDDSAVMMGKLLSIWLKHLTEEQQRETKLDVLVASAMLINPKVYKSLQAGFWEYANAALPAAAIKAIGNLPKVDVDGEPSRDQTGAEEQGQEDEEVQADPMEV</sequence>
<evidence type="ECO:0000256" key="1">
    <source>
        <dbReference type="SAM" id="MobiDB-lite"/>
    </source>
</evidence>
<feature type="compositionally biased region" description="Polar residues" evidence="1">
    <location>
        <begin position="187"/>
        <end position="199"/>
    </location>
</feature>
<accession>A0A7S0MYC1</accession>
<feature type="region of interest" description="Disordered" evidence="1">
    <location>
        <begin position="173"/>
        <end position="205"/>
    </location>
</feature>
<name>A0A7S0MYC1_9CHLO</name>
<dbReference type="EMBL" id="HBFA01007109">
    <property type="protein sequence ID" value="CAD8654959.1"/>
    <property type="molecule type" value="Transcribed_RNA"/>
</dbReference>
<organism evidence="2">
    <name type="scientific">Pyramimonas obovata</name>
    <dbReference type="NCBI Taxonomy" id="1411642"/>
    <lineage>
        <taxon>Eukaryota</taxon>
        <taxon>Viridiplantae</taxon>
        <taxon>Chlorophyta</taxon>
        <taxon>Pyramimonadophyceae</taxon>
        <taxon>Pyramimonadales</taxon>
        <taxon>Pyramimonadaceae</taxon>
        <taxon>Pyramimonas</taxon>
        <taxon>Pyramimonas incertae sedis</taxon>
    </lineage>
</organism>
<dbReference type="AlphaFoldDB" id="A0A7S0MYC1"/>